<proteinExistence type="inferred from homology"/>
<dbReference type="Proteomes" id="UP001515480">
    <property type="component" value="Unassembled WGS sequence"/>
</dbReference>
<keyword evidence="8 9" id="KW-0137">Centromere</keyword>
<feature type="domain" description="Chromosome segregation protein Spc25 C-terminal" evidence="11">
    <location>
        <begin position="140"/>
        <end position="209"/>
    </location>
</feature>
<comment type="similarity">
    <text evidence="2 9">Belongs to the SPC25 family.</text>
</comment>
<accession>A0AB34J8W5</accession>
<dbReference type="InterPro" id="IPR045143">
    <property type="entry name" value="Spc25"/>
</dbReference>
<sequence>MVEVQAAVSRWITEQKQVADAVVVEAHRTLEMDKENVSQLQDELDAIDTAQDALQHQAAEERQRTEKLRHDLDQLAMQESNLPPEQQRLQSQLEQQQALVEQRERACERLLHSKNLKLDELQKGSKLYSARLGLAFEQMGGERLRLIFTDLDQHAPSRQFSFHVFVDGNDKYHIEQCNPAVPALDQLLDALNEANNFSSFVRAMRKEFKKMC</sequence>
<feature type="coiled-coil region" evidence="10">
    <location>
        <begin position="23"/>
        <end position="106"/>
    </location>
</feature>
<comment type="subcellular location">
    <subcellularLocation>
        <location evidence="1">Chromosome</location>
        <location evidence="1">Centromere</location>
    </subcellularLocation>
    <subcellularLocation>
        <location evidence="9">Nucleus</location>
    </subcellularLocation>
    <subcellularLocation>
        <location evidence="9">Chromosome</location>
        <location evidence="9">Centromere</location>
        <location evidence="9">Kinetochore</location>
    </subcellularLocation>
</comment>
<evidence type="ECO:0000256" key="5">
    <source>
        <dbReference type="ARBA" id="ARBA00022776"/>
    </source>
</evidence>
<keyword evidence="7 9" id="KW-0131">Cell cycle</keyword>
<comment type="function">
    <text evidence="9">Acts as a component of the essential kinetochore-associated NDC80 complex, which is required for chromosome segregation and spindle checkpoint activity.</text>
</comment>
<dbReference type="GO" id="GO:0051301">
    <property type="term" value="P:cell division"/>
    <property type="evidence" value="ECO:0007669"/>
    <property type="project" value="UniProtKB-UniRule"/>
</dbReference>
<evidence type="ECO:0000313" key="12">
    <source>
        <dbReference type="EMBL" id="KAL1515932.1"/>
    </source>
</evidence>
<organism evidence="12 13">
    <name type="scientific">Prymnesium parvum</name>
    <name type="common">Toxic golden alga</name>
    <dbReference type="NCBI Taxonomy" id="97485"/>
    <lineage>
        <taxon>Eukaryota</taxon>
        <taxon>Haptista</taxon>
        <taxon>Haptophyta</taxon>
        <taxon>Prymnesiophyceae</taxon>
        <taxon>Prymnesiales</taxon>
        <taxon>Prymnesiaceae</taxon>
        <taxon>Prymnesium</taxon>
    </lineage>
</organism>
<comment type="caution">
    <text evidence="12">The sequence shown here is derived from an EMBL/GenBank/DDBJ whole genome shotgun (WGS) entry which is preliminary data.</text>
</comment>
<evidence type="ECO:0000256" key="1">
    <source>
        <dbReference type="ARBA" id="ARBA00004584"/>
    </source>
</evidence>
<dbReference type="Pfam" id="PF08234">
    <property type="entry name" value="Spindle_Spc25"/>
    <property type="match status" value="1"/>
</dbReference>
<gene>
    <name evidence="12" type="ORF">AB1Y20_002546</name>
</gene>
<comment type="subunit">
    <text evidence="9">Component of the NDC80 complex.</text>
</comment>
<keyword evidence="9" id="KW-0539">Nucleus</keyword>
<dbReference type="Gene3D" id="3.30.457.50">
    <property type="entry name" value="Chromosome segregation protein Spc25"/>
    <property type="match status" value="1"/>
</dbReference>
<name>A0AB34J8W5_PRYPA</name>
<dbReference type="InterPro" id="IPR013255">
    <property type="entry name" value="Spc25_C"/>
</dbReference>
<keyword evidence="3 9" id="KW-0158">Chromosome</keyword>
<evidence type="ECO:0000256" key="6">
    <source>
        <dbReference type="ARBA" id="ARBA00023054"/>
    </source>
</evidence>
<evidence type="ECO:0000256" key="7">
    <source>
        <dbReference type="ARBA" id="ARBA00023306"/>
    </source>
</evidence>
<evidence type="ECO:0000256" key="9">
    <source>
        <dbReference type="RuleBase" id="RU367150"/>
    </source>
</evidence>
<evidence type="ECO:0000256" key="8">
    <source>
        <dbReference type="ARBA" id="ARBA00023328"/>
    </source>
</evidence>
<evidence type="ECO:0000313" key="13">
    <source>
        <dbReference type="Proteomes" id="UP001515480"/>
    </source>
</evidence>
<dbReference type="AlphaFoldDB" id="A0AB34J8W5"/>
<dbReference type="GO" id="GO:0007059">
    <property type="term" value="P:chromosome segregation"/>
    <property type="evidence" value="ECO:0007669"/>
    <property type="project" value="InterPro"/>
</dbReference>
<keyword evidence="9" id="KW-0995">Kinetochore</keyword>
<evidence type="ECO:0000256" key="10">
    <source>
        <dbReference type="SAM" id="Coils"/>
    </source>
</evidence>
<protein>
    <recommendedName>
        <fullName evidence="9">Kinetochore protein SPC25</fullName>
    </recommendedName>
</protein>
<evidence type="ECO:0000259" key="11">
    <source>
        <dbReference type="Pfam" id="PF08234"/>
    </source>
</evidence>
<keyword evidence="5 9" id="KW-0498">Mitosis</keyword>
<reference evidence="12 13" key="1">
    <citation type="journal article" date="2024" name="Science">
        <title>Giant polyketide synthase enzymes in the biosynthesis of giant marine polyether toxins.</title>
        <authorList>
            <person name="Fallon T.R."/>
            <person name="Shende V.V."/>
            <person name="Wierzbicki I.H."/>
            <person name="Pendleton A.L."/>
            <person name="Watervoot N.F."/>
            <person name="Auber R.P."/>
            <person name="Gonzalez D.J."/>
            <person name="Wisecaver J.H."/>
            <person name="Moore B.S."/>
        </authorList>
    </citation>
    <scope>NUCLEOTIDE SEQUENCE [LARGE SCALE GENOMIC DNA]</scope>
    <source>
        <strain evidence="12 13">12B1</strain>
    </source>
</reference>
<dbReference type="PANTHER" id="PTHR14281:SF0">
    <property type="entry name" value="KINETOCHORE PROTEIN SPC25"/>
    <property type="match status" value="1"/>
</dbReference>
<keyword evidence="4 9" id="KW-0132">Cell division</keyword>
<dbReference type="GO" id="GO:0005634">
    <property type="term" value="C:nucleus"/>
    <property type="evidence" value="ECO:0007669"/>
    <property type="project" value="UniProtKB-SubCell"/>
</dbReference>
<dbReference type="FunFam" id="3.30.457.50:FF:000001">
    <property type="entry name" value="Probable kinetochore protein spc25"/>
    <property type="match status" value="1"/>
</dbReference>
<evidence type="ECO:0000256" key="2">
    <source>
        <dbReference type="ARBA" id="ARBA00006379"/>
    </source>
</evidence>
<dbReference type="PANTHER" id="PTHR14281">
    <property type="entry name" value="KINETOCHORE PROTEIN SPC25-RELATED"/>
    <property type="match status" value="1"/>
</dbReference>
<dbReference type="CDD" id="cd23784">
    <property type="entry name" value="RWD_Spc25"/>
    <property type="match status" value="1"/>
</dbReference>
<keyword evidence="13" id="KW-1185">Reference proteome</keyword>
<keyword evidence="6 10" id="KW-0175">Coiled coil</keyword>
<dbReference type="GO" id="GO:0031262">
    <property type="term" value="C:Ndc80 complex"/>
    <property type="evidence" value="ECO:0007669"/>
    <property type="project" value="InterPro"/>
</dbReference>
<evidence type="ECO:0000256" key="3">
    <source>
        <dbReference type="ARBA" id="ARBA00022454"/>
    </source>
</evidence>
<evidence type="ECO:0000256" key="4">
    <source>
        <dbReference type="ARBA" id="ARBA00022618"/>
    </source>
</evidence>
<dbReference type="EMBL" id="JBGBPQ010000011">
    <property type="protein sequence ID" value="KAL1515932.1"/>
    <property type="molecule type" value="Genomic_DNA"/>
</dbReference>